<keyword evidence="2" id="KW-0732">Signal</keyword>
<dbReference type="RefSeq" id="XP_038072086.1">
    <property type="nucleotide sequence ID" value="XM_038216158.1"/>
</dbReference>
<name>A0A914B7B9_PATMI</name>
<organism evidence="3 4">
    <name type="scientific">Patiria miniata</name>
    <name type="common">Bat star</name>
    <name type="synonym">Asterina miniata</name>
    <dbReference type="NCBI Taxonomy" id="46514"/>
    <lineage>
        <taxon>Eukaryota</taxon>
        <taxon>Metazoa</taxon>
        <taxon>Echinodermata</taxon>
        <taxon>Eleutherozoa</taxon>
        <taxon>Asterozoa</taxon>
        <taxon>Asteroidea</taxon>
        <taxon>Valvatacea</taxon>
        <taxon>Valvatida</taxon>
        <taxon>Asterinidae</taxon>
        <taxon>Patiria</taxon>
    </lineage>
</organism>
<dbReference type="GeneID" id="119740753"/>
<dbReference type="EnsemblMetazoa" id="XM_038216158.1">
    <property type="protein sequence ID" value="XP_038072086.1"/>
    <property type="gene ID" value="LOC119740753"/>
</dbReference>
<feature type="signal peptide" evidence="2">
    <location>
        <begin position="1"/>
        <end position="27"/>
    </location>
</feature>
<keyword evidence="1" id="KW-0812">Transmembrane</keyword>
<keyword evidence="4" id="KW-1185">Reference proteome</keyword>
<keyword evidence="1" id="KW-0472">Membrane</keyword>
<sequence length="103" mass="11360">MGVLQVTKQMFKLMVLLFVSIQSLTVAIQENHTTVDDIKTQLGLQSTKAPASPEPKNCPVNGGLVAMAIIMSLLFGACAIGNVYQLYKRRQPKKTRRNKSVQI</sequence>
<accession>A0A914B7B9</accession>
<evidence type="ECO:0000313" key="4">
    <source>
        <dbReference type="Proteomes" id="UP000887568"/>
    </source>
</evidence>
<keyword evidence="1" id="KW-1133">Transmembrane helix</keyword>
<dbReference type="Proteomes" id="UP000887568">
    <property type="component" value="Unplaced"/>
</dbReference>
<dbReference type="AlphaFoldDB" id="A0A914B7B9"/>
<protein>
    <submittedName>
        <fullName evidence="3">Uncharacterized protein</fullName>
    </submittedName>
</protein>
<evidence type="ECO:0000256" key="2">
    <source>
        <dbReference type="SAM" id="SignalP"/>
    </source>
</evidence>
<proteinExistence type="predicted"/>
<evidence type="ECO:0000313" key="3">
    <source>
        <dbReference type="EnsemblMetazoa" id="XP_038072086.1"/>
    </source>
</evidence>
<feature type="transmembrane region" description="Helical" evidence="1">
    <location>
        <begin position="64"/>
        <end position="87"/>
    </location>
</feature>
<evidence type="ECO:0000256" key="1">
    <source>
        <dbReference type="SAM" id="Phobius"/>
    </source>
</evidence>
<feature type="chain" id="PRO_5036834556" evidence="2">
    <location>
        <begin position="28"/>
        <end position="103"/>
    </location>
</feature>
<reference evidence="3" key="1">
    <citation type="submission" date="2022-11" db="UniProtKB">
        <authorList>
            <consortium name="EnsemblMetazoa"/>
        </authorList>
    </citation>
    <scope>IDENTIFICATION</scope>
</reference>